<comment type="subcellular location">
    <subcellularLocation>
        <location evidence="1">Cell membrane</location>
        <topology evidence="1">Multi-pass membrane protein</topology>
    </subcellularLocation>
</comment>
<dbReference type="InterPro" id="IPR004680">
    <property type="entry name" value="Cit_transptr-like_dom"/>
</dbReference>
<evidence type="ECO:0000259" key="8">
    <source>
        <dbReference type="Pfam" id="PF03600"/>
    </source>
</evidence>
<evidence type="ECO:0000256" key="1">
    <source>
        <dbReference type="ARBA" id="ARBA00004651"/>
    </source>
</evidence>
<feature type="transmembrane region" description="Helical" evidence="7">
    <location>
        <begin position="72"/>
        <end position="101"/>
    </location>
</feature>
<keyword evidence="3" id="KW-1003">Cell membrane</keyword>
<feature type="transmembrane region" description="Helical" evidence="7">
    <location>
        <begin position="113"/>
        <end position="140"/>
    </location>
</feature>
<feature type="transmembrane region" description="Helical" evidence="7">
    <location>
        <begin position="7"/>
        <end position="28"/>
    </location>
</feature>
<dbReference type="GO" id="GO:0005886">
    <property type="term" value="C:plasma membrane"/>
    <property type="evidence" value="ECO:0007669"/>
    <property type="project" value="UniProtKB-SubCell"/>
</dbReference>
<dbReference type="STRING" id="56484.A0A1Y2F444"/>
<dbReference type="EMBL" id="MCFI01000017">
    <property type="protein sequence ID" value="ORY78670.1"/>
    <property type="molecule type" value="Genomic_DNA"/>
</dbReference>
<dbReference type="GeneID" id="63784587"/>
<keyword evidence="10" id="KW-1185">Reference proteome</keyword>
<proteinExistence type="predicted"/>
<reference evidence="9 10" key="1">
    <citation type="submission" date="2016-07" db="EMBL/GenBank/DDBJ databases">
        <title>Pervasive Adenine N6-methylation of Active Genes in Fungi.</title>
        <authorList>
            <consortium name="DOE Joint Genome Institute"/>
            <person name="Mondo S.J."/>
            <person name="Dannebaum R.O."/>
            <person name="Kuo R.C."/>
            <person name="Labutti K."/>
            <person name="Haridas S."/>
            <person name="Kuo A."/>
            <person name="Salamov A."/>
            <person name="Ahrendt S.R."/>
            <person name="Lipzen A."/>
            <person name="Sullivan W."/>
            <person name="Andreopoulos W.B."/>
            <person name="Clum A."/>
            <person name="Lindquist E."/>
            <person name="Daum C."/>
            <person name="Ramamoorthy G.K."/>
            <person name="Gryganskyi A."/>
            <person name="Culley D."/>
            <person name="Magnuson J.K."/>
            <person name="James T.Y."/>
            <person name="O'Malley M.A."/>
            <person name="Stajich J.E."/>
            <person name="Spatafora J.W."/>
            <person name="Visel A."/>
            <person name="Grigoriev I.V."/>
        </authorList>
    </citation>
    <scope>NUCLEOTIDE SEQUENCE [LARGE SCALE GENOMIC DNA]</scope>
    <source>
        <strain evidence="9 10">12-1054</strain>
    </source>
</reference>
<evidence type="ECO:0000256" key="2">
    <source>
        <dbReference type="ARBA" id="ARBA00022448"/>
    </source>
</evidence>
<feature type="transmembrane region" description="Helical" evidence="7">
    <location>
        <begin position="192"/>
        <end position="211"/>
    </location>
</feature>
<organism evidence="9 10">
    <name type="scientific">Protomyces lactucae-debilis</name>
    <dbReference type="NCBI Taxonomy" id="2754530"/>
    <lineage>
        <taxon>Eukaryota</taxon>
        <taxon>Fungi</taxon>
        <taxon>Dikarya</taxon>
        <taxon>Ascomycota</taxon>
        <taxon>Taphrinomycotina</taxon>
        <taxon>Taphrinomycetes</taxon>
        <taxon>Taphrinales</taxon>
        <taxon>Protomycetaceae</taxon>
        <taxon>Protomyces</taxon>
    </lineage>
</organism>
<evidence type="ECO:0000256" key="6">
    <source>
        <dbReference type="ARBA" id="ARBA00023136"/>
    </source>
</evidence>
<evidence type="ECO:0000256" key="4">
    <source>
        <dbReference type="ARBA" id="ARBA00022692"/>
    </source>
</evidence>
<dbReference type="AlphaFoldDB" id="A0A1Y2F444"/>
<keyword evidence="4 7" id="KW-0812">Transmembrane</keyword>
<evidence type="ECO:0000256" key="5">
    <source>
        <dbReference type="ARBA" id="ARBA00022989"/>
    </source>
</evidence>
<sequence length="484" mass="53152">MANIDAKAIVTVIFFIISIVFILCPVRIPRTKYSINLATAPPLCVLILLASTCIPISVVWDGIRGTDGIKPYNIMILFFGLAYMSISLDLTGILQAAAFWVANKGGKSGIKLYTYFFLMSLILAVVLGNDPVILSGTAFLVYFTRVAEVKPLAFLIAEFAACNLGSMVLFVGNPTNVVLCEGFELGYLDFTAWTAIPFIFTAVAGYLTLLLEFRKHIPKEIIAPDLDPRSVLIDPFGAKVGAALILICLIVIIGVSFAGVEVWEIALPFALAKAVFDVSWDYYRFKNAKLPDSVVAEKKAAAEERYFYLKRRSPTSFTTVERLPFPLLSFTFSQFMLVEALVYRGWIDVFAGWGAKVLVNVPSTIFFIGVVSILLCTFAGTNILSTILLTKIIKQIEVTHVLSEKLVRAASIALAIGSNVGAISVVFSASLAGLLWTAILKQKNIHLSSPEFARWNLPILSVVTVLGLLVVWAEIEIYYTYIHK</sequence>
<accession>A0A1Y2F444</accession>
<dbReference type="Pfam" id="PF03600">
    <property type="entry name" value="CitMHS"/>
    <property type="match status" value="1"/>
</dbReference>
<evidence type="ECO:0000313" key="10">
    <source>
        <dbReference type="Proteomes" id="UP000193685"/>
    </source>
</evidence>
<keyword evidence="5 7" id="KW-1133">Transmembrane helix</keyword>
<gene>
    <name evidence="9" type="ORF">BCR37DRAFT_350220</name>
</gene>
<feature type="transmembrane region" description="Helical" evidence="7">
    <location>
        <begin position="40"/>
        <end position="60"/>
    </location>
</feature>
<name>A0A1Y2F444_PROLT</name>
<keyword evidence="6 7" id="KW-0472">Membrane</keyword>
<dbReference type="PANTHER" id="PTHR43302:SF5">
    <property type="entry name" value="TRANSPORTER ARSB-RELATED"/>
    <property type="match status" value="1"/>
</dbReference>
<comment type="caution">
    <text evidence="9">The sequence shown here is derived from an EMBL/GenBank/DDBJ whole genome shotgun (WGS) entry which is preliminary data.</text>
</comment>
<feature type="transmembrane region" description="Helical" evidence="7">
    <location>
        <begin position="366"/>
        <end position="389"/>
    </location>
</feature>
<feature type="transmembrane region" description="Helical" evidence="7">
    <location>
        <begin position="410"/>
        <end position="439"/>
    </location>
</feature>
<feature type="transmembrane region" description="Helical" evidence="7">
    <location>
        <begin position="236"/>
        <end position="259"/>
    </location>
</feature>
<protein>
    <recommendedName>
        <fullName evidence="8">Citrate transporter-like domain-containing protein</fullName>
    </recommendedName>
</protein>
<dbReference type="GO" id="GO:0055085">
    <property type="term" value="P:transmembrane transport"/>
    <property type="evidence" value="ECO:0007669"/>
    <property type="project" value="InterPro"/>
</dbReference>
<dbReference type="OMA" id="FCGTNIG"/>
<dbReference type="Proteomes" id="UP000193685">
    <property type="component" value="Unassembled WGS sequence"/>
</dbReference>
<feature type="domain" description="Citrate transporter-like" evidence="8">
    <location>
        <begin position="47"/>
        <end position="399"/>
    </location>
</feature>
<dbReference type="OrthoDB" id="442352at2759"/>
<keyword evidence="2" id="KW-0813">Transport</keyword>
<feature type="transmembrane region" description="Helical" evidence="7">
    <location>
        <begin position="459"/>
        <end position="481"/>
    </location>
</feature>
<dbReference type="RefSeq" id="XP_040723551.1">
    <property type="nucleotide sequence ID" value="XM_040867988.1"/>
</dbReference>
<feature type="transmembrane region" description="Helical" evidence="7">
    <location>
        <begin position="152"/>
        <end position="172"/>
    </location>
</feature>
<dbReference type="PANTHER" id="PTHR43302">
    <property type="entry name" value="TRANSPORTER ARSB-RELATED"/>
    <property type="match status" value="1"/>
</dbReference>
<evidence type="ECO:0000256" key="3">
    <source>
        <dbReference type="ARBA" id="ARBA00022475"/>
    </source>
</evidence>
<evidence type="ECO:0000256" key="7">
    <source>
        <dbReference type="SAM" id="Phobius"/>
    </source>
</evidence>
<evidence type="ECO:0000313" key="9">
    <source>
        <dbReference type="EMBL" id="ORY78670.1"/>
    </source>
</evidence>